<organism evidence="2 3">
    <name type="scientific">Paraburkholderia caffeinitolerans</name>
    <dbReference type="NCBI Taxonomy" id="1723730"/>
    <lineage>
        <taxon>Bacteria</taxon>
        <taxon>Pseudomonadati</taxon>
        <taxon>Pseudomonadota</taxon>
        <taxon>Betaproteobacteria</taxon>
        <taxon>Burkholderiales</taxon>
        <taxon>Burkholderiaceae</taxon>
        <taxon>Paraburkholderia</taxon>
    </lineage>
</organism>
<feature type="compositionally biased region" description="Polar residues" evidence="1">
    <location>
        <begin position="21"/>
        <end position="35"/>
    </location>
</feature>
<protein>
    <submittedName>
        <fullName evidence="2">Uncharacterized protein</fullName>
    </submittedName>
</protein>
<reference evidence="2 3" key="1">
    <citation type="submission" date="2020-04" db="EMBL/GenBank/DDBJ databases">
        <authorList>
            <person name="De Canck E."/>
        </authorList>
    </citation>
    <scope>NUCLEOTIDE SEQUENCE [LARGE SCALE GENOMIC DNA]</scope>
    <source>
        <strain evidence="2 3">LMG 28688</strain>
    </source>
</reference>
<dbReference type="AlphaFoldDB" id="A0A6J5FDY3"/>
<evidence type="ECO:0000313" key="3">
    <source>
        <dbReference type="Proteomes" id="UP000494119"/>
    </source>
</evidence>
<accession>A0A6J5FDY3</accession>
<evidence type="ECO:0000313" key="2">
    <source>
        <dbReference type="EMBL" id="CAB3778207.1"/>
    </source>
</evidence>
<gene>
    <name evidence="2" type="ORF">LMG28688_00542</name>
</gene>
<dbReference type="Proteomes" id="UP000494119">
    <property type="component" value="Unassembled WGS sequence"/>
</dbReference>
<evidence type="ECO:0000256" key="1">
    <source>
        <dbReference type="SAM" id="MobiDB-lite"/>
    </source>
</evidence>
<feature type="region of interest" description="Disordered" evidence="1">
    <location>
        <begin position="12"/>
        <end position="46"/>
    </location>
</feature>
<sequence>MSVGIRRWGLGKAPGAAAAPRTSQHSLSPGASHNTKQQREDRAPTAALHSPLPCALARVLTRHAIYACVVVCHFPLNPRCAACKCTATRLMFNQQRTDSVRASGATMRTQRKHLLAAPNITGRSDVPETGQLDAMTTCMAREARVDTPSQCTEHNGYFLKARANLTNRDMYAADLVIERPGYPSRHFHALDHFYDAGQALRYATRWGRIWVDHQLKKIAGQENRFDCPGRQS</sequence>
<dbReference type="EMBL" id="CADIKL010000002">
    <property type="protein sequence ID" value="CAB3778207.1"/>
    <property type="molecule type" value="Genomic_DNA"/>
</dbReference>
<name>A0A6J5FDY3_9BURK</name>
<proteinExistence type="predicted"/>
<keyword evidence="3" id="KW-1185">Reference proteome</keyword>